<dbReference type="OrthoDB" id="4337966at2"/>
<keyword evidence="9" id="KW-1185">Reference proteome</keyword>
<dbReference type="KEGG" id="sct:SCAT_2867"/>
<dbReference type="STRING" id="1003195.SCATT_28560"/>
<gene>
    <name evidence="8" type="ordered locus">SCATT_28560</name>
</gene>
<evidence type="ECO:0000313" key="9">
    <source>
        <dbReference type="Proteomes" id="UP000007842"/>
    </source>
</evidence>
<evidence type="ECO:0000256" key="6">
    <source>
        <dbReference type="SAM" id="Phobius"/>
    </source>
</evidence>
<dbReference type="PATRIC" id="fig|1003195.11.peg.4352"/>
<dbReference type="PANTHER" id="PTHR35007">
    <property type="entry name" value="INTEGRAL MEMBRANE PROTEIN-RELATED"/>
    <property type="match status" value="1"/>
</dbReference>
<evidence type="ECO:0000256" key="5">
    <source>
        <dbReference type="ARBA" id="ARBA00023136"/>
    </source>
</evidence>
<dbReference type="InterPro" id="IPR018076">
    <property type="entry name" value="T2SS_GspF_dom"/>
</dbReference>
<keyword evidence="4 6" id="KW-1133">Transmembrane helix</keyword>
<dbReference type="EMBL" id="CP003219">
    <property type="protein sequence ID" value="AEW95227.1"/>
    <property type="molecule type" value="Genomic_DNA"/>
</dbReference>
<feature type="domain" description="Type II secretion system protein GspF" evidence="7">
    <location>
        <begin position="132"/>
        <end position="258"/>
    </location>
</feature>
<keyword evidence="5 6" id="KW-0472">Membrane</keyword>
<dbReference type="eggNOG" id="COG4965">
    <property type="taxonomic scope" value="Bacteria"/>
</dbReference>
<proteinExistence type="predicted"/>
<feature type="transmembrane region" description="Helical" evidence="6">
    <location>
        <begin position="6"/>
        <end position="25"/>
    </location>
</feature>
<evidence type="ECO:0000259" key="7">
    <source>
        <dbReference type="Pfam" id="PF00482"/>
    </source>
</evidence>
<keyword evidence="3 6" id="KW-0812">Transmembrane</keyword>
<evidence type="ECO:0000256" key="4">
    <source>
        <dbReference type="ARBA" id="ARBA00022989"/>
    </source>
</evidence>
<feature type="transmembrane region" description="Helical" evidence="6">
    <location>
        <begin position="246"/>
        <end position="264"/>
    </location>
</feature>
<dbReference type="Proteomes" id="UP000007842">
    <property type="component" value="Chromosome"/>
</dbReference>
<reference evidence="9" key="1">
    <citation type="submission" date="2011-12" db="EMBL/GenBank/DDBJ databases">
        <title>Complete genome sequence of Streptomyces cattleya strain DSM 46488.</title>
        <authorList>
            <person name="Ou H.-Y."/>
            <person name="Li P."/>
            <person name="Zhao C."/>
            <person name="O'Hagan D."/>
            <person name="Deng Z."/>
        </authorList>
    </citation>
    <scope>NUCLEOTIDE SEQUENCE [LARGE SCALE GENOMIC DNA]</scope>
    <source>
        <strain evidence="9">ATCC 35852 / DSM 46488 / JCM 4925 / NBRC 14057 / NRRL 8057</strain>
    </source>
</reference>
<evidence type="ECO:0000256" key="2">
    <source>
        <dbReference type="ARBA" id="ARBA00022475"/>
    </source>
</evidence>
<evidence type="ECO:0000256" key="1">
    <source>
        <dbReference type="ARBA" id="ARBA00004651"/>
    </source>
</evidence>
<organism evidence="8 9">
    <name type="scientific">Streptantibioticus cattleyicolor (strain ATCC 35852 / DSM 46488 / JCM 4925 / NBRC 14057 / NRRL 8057)</name>
    <name type="common">Streptomyces cattleya</name>
    <dbReference type="NCBI Taxonomy" id="1003195"/>
    <lineage>
        <taxon>Bacteria</taxon>
        <taxon>Bacillati</taxon>
        <taxon>Actinomycetota</taxon>
        <taxon>Actinomycetes</taxon>
        <taxon>Kitasatosporales</taxon>
        <taxon>Streptomycetaceae</taxon>
        <taxon>Streptantibioticus</taxon>
    </lineage>
</organism>
<accession>G8WQL3</accession>
<dbReference type="Pfam" id="PF00482">
    <property type="entry name" value="T2SSF"/>
    <property type="match status" value="1"/>
</dbReference>
<evidence type="ECO:0000313" key="8">
    <source>
        <dbReference type="EMBL" id="AEW95227.1"/>
    </source>
</evidence>
<feature type="transmembrane region" description="Helical" evidence="6">
    <location>
        <begin position="276"/>
        <end position="294"/>
    </location>
</feature>
<dbReference type="HOGENOM" id="CLU_065779_0_0_11"/>
<accession>F8JP77</accession>
<sequence length="314" mass="32038">MTATQGQIVAAWCAVVGAVAAVLSLRRQEETLRRARLLLAPGAVPPAGPSSPAAWVRDVLVRARARVERRYRVRLGHELWCLPAGLALGLAGRSPLPVVAAVFATPYVGRALRIRRRAAAMERRQRAVAELCATVAGDLRAGRPPDAALADAVERSRALGPAASGGWVTPLLAAARFGGDVAGALRTASRQPGAQGLAAVAACWEVAVDGGAGLADGLDRLAAALRAELDQHEDLRAQLAGPRATAVLLALLPALGLGLGWAMGADPFGVLLRTPPGLGCLAVGGALEWAGLAWTARIVRAAQDAAGVPGSGAA</sequence>
<dbReference type="PANTHER" id="PTHR35007:SF4">
    <property type="entry name" value="CONSERVED TRANSMEMBRANE PROTEIN-RELATED"/>
    <property type="match status" value="1"/>
</dbReference>
<name>F8JP77_STREN</name>
<dbReference type="KEGG" id="scy:SCATT_28560"/>
<protein>
    <submittedName>
        <fullName evidence="8">Integral membrane protein</fullName>
    </submittedName>
</protein>
<keyword evidence="2" id="KW-1003">Cell membrane</keyword>
<dbReference type="GO" id="GO:0005886">
    <property type="term" value="C:plasma membrane"/>
    <property type="evidence" value="ECO:0007669"/>
    <property type="project" value="UniProtKB-SubCell"/>
</dbReference>
<comment type="subcellular location">
    <subcellularLocation>
        <location evidence="1">Cell membrane</location>
        <topology evidence="1">Multi-pass membrane protein</topology>
    </subcellularLocation>
</comment>
<dbReference type="AlphaFoldDB" id="F8JP77"/>
<evidence type="ECO:0000256" key="3">
    <source>
        <dbReference type="ARBA" id="ARBA00022692"/>
    </source>
</evidence>
<dbReference type="RefSeq" id="WP_014143604.1">
    <property type="nucleotide sequence ID" value="NC_016111.1"/>
</dbReference>